<evidence type="ECO:0000256" key="1">
    <source>
        <dbReference type="SAM" id="MobiDB-lite"/>
    </source>
</evidence>
<evidence type="ECO:0000313" key="2">
    <source>
        <dbReference type="EMBL" id="GBG08826.1"/>
    </source>
</evidence>
<organism evidence="2 3">
    <name type="scientific">Paenibacillus agaridevorans</name>
    <dbReference type="NCBI Taxonomy" id="171404"/>
    <lineage>
        <taxon>Bacteria</taxon>
        <taxon>Bacillati</taxon>
        <taxon>Bacillota</taxon>
        <taxon>Bacilli</taxon>
        <taxon>Bacillales</taxon>
        <taxon>Paenibacillaceae</taxon>
        <taxon>Paenibacillus</taxon>
    </lineage>
</organism>
<dbReference type="Proteomes" id="UP000245202">
    <property type="component" value="Unassembled WGS sequence"/>
</dbReference>
<keyword evidence="3" id="KW-1185">Reference proteome</keyword>
<dbReference type="AlphaFoldDB" id="A0A2R5EQ41"/>
<feature type="region of interest" description="Disordered" evidence="1">
    <location>
        <begin position="48"/>
        <end position="68"/>
    </location>
</feature>
<proteinExistence type="predicted"/>
<dbReference type="EMBL" id="BDQX01000171">
    <property type="protein sequence ID" value="GBG08826.1"/>
    <property type="molecule type" value="Genomic_DNA"/>
</dbReference>
<feature type="compositionally biased region" description="Basic and acidic residues" evidence="1">
    <location>
        <begin position="48"/>
        <end position="57"/>
    </location>
</feature>
<evidence type="ECO:0000313" key="3">
    <source>
        <dbReference type="Proteomes" id="UP000245202"/>
    </source>
</evidence>
<reference evidence="2 3" key="1">
    <citation type="submission" date="2017-08" db="EMBL/GenBank/DDBJ databases">
        <title>Substantial Increase in Enzyme Production by Combined Drug-Resistance Mutations in Paenibacillus agaridevorans.</title>
        <authorList>
            <person name="Tanaka Y."/>
            <person name="Funane K."/>
            <person name="Hosaka T."/>
            <person name="Shiwa Y."/>
            <person name="Fujita N."/>
            <person name="Miyazaki T."/>
            <person name="Yoshikawa H."/>
            <person name="Murakami K."/>
            <person name="Kasahara K."/>
            <person name="Inaoka T."/>
            <person name="Hiraga Y."/>
            <person name="Ochi K."/>
        </authorList>
    </citation>
    <scope>NUCLEOTIDE SEQUENCE [LARGE SCALE GENOMIC DNA]</scope>
    <source>
        <strain evidence="2 3">T-3040</strain>
    </source>
</reference>
<name>A0A2R5EQ41_9BACL</name>
<gene>
    <name evidence="2" type="ORF">PAT3040_03428</name>
</gene>
<protein>
    <submittedName>
        <fullName evidence="2">Uncharacterized protein</fullName>
    </submittedName>
</protein>
<comment type="caution">
    <text evidence="2">The sequence shown here is derived from an EMBL/GenBank/DDBJ whole genome shotgun (WGS) entry which is preliminary data.</text>
</comment>
<sequence length="68" mass="8100">MNMTAQAKNEDVDNELTQFMLHHCYTCPDANECDTEARCRACMEEKREKREEEEGRQLTRNQLKEYAL</sequence>
<accession>A0A2R5EQ41</accession>